<accession>A0A0N0C3K6</accession>
<evidence type="ECO:0000313" key="1">
    <source>
        <dbReference type="EMBL" id="KOY14481.1"/>
    </source>
</evidence>
<dbReference type="PATRIC" id="fig|1705561.3.peg.4420"/>
<comment type="caution">
    <text evidence="1">The sequence shown here is derived from an EMBL/GenBank/DDBJ whole genome shotgun (WGS) entry which is preliminary data.</text>
</comment>
<keyword evidence="2" id="KW-1185">Reference proteome</keyword>
<evidence type="ECO:0000313" key="2">
    <source>
        <dbReference type="Proteomes" id="UP000037688"/>
    </source>
</evidence>
<dbReference type="AlphaFoldDB" id="A0A0N0C3K6"/>
<name>A0A0N0C3K6_9BACL</name>
<proteinExistence type="predicted"/>
<evidence type="ECO:0008006" key="3">
    <source>
        <dbReference type="Google" id="ProtNLM"/>
    </source>
</evidence>
<dbReference type="RefSeq" id="WP_053782670.1">
    <property type="nucleotide sequence ID" value="NZ_LITU01000070.1"/>
</dbReference>
<dbReference type="Proteomes" id="UP000037688">
    <property type="component" value="Unassembled WGS sequence"/>
</dbReference>
<dbReference type="OrthoDB" id="2508369at2"/>
<organism evidence="1 2">
    <name type="scientific">Paenibacillus xylanivorans</name>
    <dbReference type="NCBI Taxonomy" id="1705561"/>
    <lineage>
        <taxon>Bacteria</taxon>
        <taxon>Bacillati</taxon>
        <taxon>Bacillota</taxon>
        <taxon>Bacilli</taxon>
        <taxon>Bacillales</taxon>
        <taxon>Paenibacillaceae</taxon>
        <taxon>Paenibacillus</taxon>
    </lineage>
</organism>
<gene>
    <name evidence="1" type="ORF">AMS66_21185</name>
</gene>
<protein>
    <recommendedName>
        <fullName evidence="3">Tetratricopeptide repeat protein</fullName>
    </recommendedName>
</protein>
<sequence>MEELSPIPDPEPHQAIDAEQSSLAPPPFRYVLFPRKGGWSAFPYPDIAALMVAEGPVYYVSSLERPEGMPANITVITLPKAEQLLQEPRTVAVVAHPYWLTATASLNPELCIVLLPEPVGEEAESPLWESCISRLVGIADLVGATSETRYMKLVFQGVRAIWLNGEDTTPAGVMQKDDLEVPLRDYELLFLHALRQTLSGVQDTVTQLQCSVRADFYRQLRSKAGAHETISFLLAAYEYVLEDSRAVASLKEAFSHAVLNGRNDCVSSHYRFLSAIHARTGEIENALQVYGISAGNEQERHHYEQLCRWLEAGEDELVRAELLRLNDDYGNALHILDELGGETARHWKFRIYQETGRVEDALDLVHAVDIQDSASRQDYRQLSGLALALRGERHGAVRQFLEIALEDEDALARVVEMELLDHAVQQLLGEVP</sequence>
<reference evidence="1 2" key="1">
    <citation type="submission" date="2015-08" db="EMBL/GenBank/DDBJ databases">
        <title>Draft genome sequence of cellulolytic and xylanolytic Paenibacillus sp. A59, isolated from a decaying forest soil from Patagonia, Argentina.</title>
        <authorList>
            <person name="Ghio S."/>
            <person name="Caceres A.M."/>
            <person name="Talia P."/>
            <person name="Grasso D."/>
            <person name="Campos E."/>
        </authorList>
    </citation>
    <scope>NUCLEOTIDE SEQUENCE [LARGE SCALE GENOMIC DNA]</scope>
    <source>
        <strain evidence="1 2">A59</strain>
    </source>
</reference>
<dbReference type="EMBL" id="LITU01000070">
    <property type="protein sequence ID" value="KOY14481.1"/>
    <property type="molecule type" value="Genomic_DNA"/>
</dbReference>